<protein>
    <submittedName>
        <fullName evidence="5">Daptide-type RiPP biosynthesis dehydogenase</fullName>
    </submittedName>
</protein>
<comment type="caution">
    <text evidence="5">The sequence shown here is derived from an EMBL/GenBank/DDBJ whole genome shotgun (WGS) entry which is preliminary data.</text>
</comment>
<evidence type="ECO:0000256" key="3">
    <source>
        <dbReference type="SAM" id="MobiDB-lite"/>
    </source>
</evidence>
<dbReference type="PANTHER" id="PTHR11496">
    <property type="entry name" value="ALCOHOL DEHYDROGENASE"/>
    <property type="match status" value="1"/>
</dbReference>
<accession>A0ABV9DBK8</accession>
<dbReference type="Proteomes" id="UP001595955">
    <property type="component" value="Unassembled WGS sequence"/>
</dbReference>
<evidence type="ECO:0000313" key="6">
    <source>
        <dbReference type="Proteomes" id="UP001595955"/>
    </source>
</evidence>
<dbReference type="Gene3D" id="3.40.50.1970">
    <property type="match status" value="1"/>
</dbReference>
<gene>
    <name evidence="5" type="primary">mpaC</name>
    <name evidence="5" type="ORF">ACFO3F_13010</name>
</gene>
<dbReference type="SUPFAM" id="SSF56796">
    <property type="entry name" value="Dehydroquinate synthase-like"/>
    <property type="match status" value="1"/>
</dbReference>
<feature type="region of interest" description="Disordered" evidence="3">
    <location>
        <begin position="389"/>
        <end position="412"/>
    </location>
</feature>
<keyword evidence="2" id="KW-0560">Oxidoreductase</keyword>
<proteinExistence type="inferred from homology"/>
<dbReference type="InterPro" id="IPR049692">
    <property type="entry name" value="Daptide_DH"/>
</dbReference>
<dbReference type="PANTHER" id="PTHR11496:SF102">
    <property type="entry name" value="ALCOHOL DEHYDROGENASE 4"/>
    <property type="match status" value="1"/>
</dbReference>
<sequence length="412" mass="42386">MIARSSGITRTVVRADDLLAWLAATRAPRLDVVVDPAVRGQEAVEGLLAAVVRSVPEAVVLSQAATEGADELSARMRADAAVVAVGGGSVLDSAKLAVRLGAGDCGPHLSVPHRSAMVLLPPLPRAARALAAVPTTIGTGSEVSKAAVHTGVGRRRLVVGEGLQPDLALHDPALTSGLPAPLVAEGVVEILARLLGPCLGDPRPRTVEDAVARALLGVLAPLVAETAVLGAALPPGARADLLRIGALSHQDALVSGRSPYAVKWWALTNEICACTGARKVPVLVAVLPVVLARMQVGDPRWGSARRLEELWAFVAEATGVALPADPVEGVRALLGRLGLHGDPAVRHLDVDAVARRVHRAWGAGLPMFAGFAERELADLVLAVTREAGAPAPTGSDVDRRPAVVTHGGTEGR</sequence>
<dbReference type="Pfam" id="PF00465">
    <property type="entry name" value="Fe-ADH"/>
    <property type="match status" value="1"/>
</dbReference>
<evidence type="ECO:0000256" key="1">
    <source>
        <dbReference type="ARBA" id="ARBA00007358"/>
    </source>
</evidence>
<keyword evidence="6" id="KW-1185">Reference proteome</keyword>
<evidence type="ECO:0000313" key="5">
    <source>
        <dbReference type="EMBL" id="MFC4556172.1"/>
    </source>
</evidence>
<dbReference type="InterPro" id="IPR001670">
    <property type="entry name" value="ADH_Fe/GldA"/>
</dbReference>
<name>A0ABV9DBK8_9MICO</name>
<evidence type="ECO:0000259" key="4">
    <source>
        <dbReference type="Pfam" id="PF00465"/>
    </source>
</evidence>
<reference evidence="6" key="1">
    <citation type="journal article" date="2019" name="Int. J. Syst. Evol. Microbiol.">
        <title>The Global Catalogue of Microorganisms (GCM) 10K type strain sequencing project: providing services to taxonomists for standard genome sequencing and annotation.</title>
        <authorList>
            <consortium name="The Broad Institute Genomics Platform"/>
            <consortium name="The Broad Institute Genome Sequencing Center for Infectious Disease"/>
            <person name="Wu L."/>
            <person name="Ma J."/>
        </authorList>
    </citation>
    <scope>NUCLEOTIDE SEQUENCE [LARGE SCALE GENOMIC DNA]</scope>
    <source>
        <strain evidence="6">JCM 3369</strain>
    </source>
</reference>
<organism evidence="5 6">
    <name type="scientific">Georgenia faecalis</name>
    <dbReference type="NCBI Taxonomy" id="2483799"/>
    <lineage>
        <taxon>Bacteria</taxon>
        <taxon>Bacillati</taxon>
        <taxon>Actinomycetota</taxon>
        <taxon>Actinomycetes</taxon>
        <taxon>Micrococcales</taxon>
        <taxon>Bogoriellaceae</taxon>
        <taxon>Georgenia</taxon>
    </lineage>
</organism>
<dbReference type="NCBIfam" id="NF041822">
    <property type="entry name" value="daptide_DH"/>
    <property type="match status" value="1"/>
</dbReference>
<comment type="similarity">
    <text evidence="1">Belongs to the iron-containing alcohol dehydrogenase family.</text>
</comment>
<dbReference type="EMBL" id="JBHSGF010000009">
    <property type="protein sequence ID" value="MFC4556172.1"/>
    <property type="molecule type" value="Genomic_DNA"/>
</dbReference>
<dbReference type="RefSeq" id="WP_122824611.1">
    <property type="nucleotide sequence ID" value="NZ_CP033325.1"/>
</dbReference>
<evidence type="ECO:0000256" key="2">
    <source>
        <dbReference type="ARBA" id="ARBA00023002"/>
    </source>
</evidence>
<feature type="domain" description="Alcohol dehydrogenase iron-type/glycerol dehydrogenase GldA" evidence="4">
    <location>
        <begin position="30"/>
        <end position="172"/>
    </location>
</feature>
<dbReference type="InterPro" id="IPR039697">
    <property type="entry name" value="Alcohol_dehydrogenase_Fe"/>
</dbReference>